<comment type="function">
    <text evidence="8">Centrosomal protein required for establishing a robust mitotic centrosome architecture that can endure the forces that converge on the centrosomes during spindle formation. Required for stabilizing the expanded pericentriolar material around the centriole.</text>
</comment>
<sequence length="542" mass="60878">AEYEREIKSRWRLNTKSEERDEAKNQKVPEARQAGVNTRTAMSRGLYHTATIFMGRQMSAVSSVEDFSALQKSSKLTKGFSISDPHSHRQPSQNSYMTDSCVVQTNSDLQRSNKSDKIDGKTYLLMGKEMPVTSSVSHADGRTCCLTAESKTNNHSSNFVESKMSAELSSLLHERLSPENRTTDLKCDSFHKSVEEKLTHEHSVNQQGSERPISLVCCPEQLVSGNEHLKEKFPGIRNSLHLDISAQEEDESLDGSSDLTVSLSHSEEDEETNPQIQQIGQDVGCNMSLKLANTTYNKKEHPCSQTSCCDISSGRSFPSPAVSVCLSFEGFSHLLKFIEESVVRAASECQVLYRYKAMPAPELENLISLCNETGSLKLQDLELCEALVLHQLQRLLQSTENECLLPEKPFNGKSEMLDEKQIRPKMTPSFAMTWKRLSEHVLFLQKHHVLLEQEAKNMFGTLLILEKPKHDGLITPVLKESFPEEYESRSFACKNKASCNSQMNNSLKKQEVTSWCEDESREESLVEKIPITGKSLGIGVTK</sequence>
<evidence type="ECO:0000256" key="7">
    <source>
        <dbReference type="ARBA" id="ARBA00023273"/>
    </source>
</evidence>
<feature type="non-terminal residue" evidence="11">
    <location>
        <position position="1"/>
    </location>
</feature>
<evidence type="ECO:0000256" key="6">
    <source>
        <dbReference type="ARBA" id="ARBA00023212"/>
    </source>
</evidence>
<feature type="non-terminal residue" evidence="11">
    <location>
        <position position="542"/>
    </location>
</feature>
<feature type="compositionally biased region" description="Basic and acidic residues" evidence="10">
    <location>
        <begin position="1"/>
        <end position="30"/>
    </location>
</feature>
<keyword evidence="12" id="KW-1185">Reference proteome</keyword>
<dbReference type="EMBL" id="JAIPUX010005289">
    <property type="protein sequence ID" value="KAH0618055.1"/>
    <property type="molecule type" value="Genomic_DNA"/>
</dbReference>
<accession>A0ABQ7SL31</accession>
<dbReference type="InterPro" id="IPR026742">
    <property type="entry name" value="Centrosomal_kizuma"/>
</dbReference>
<feature type="region of interest" description="Disordered" evidence="10">
    <location>
        <begin position="247"/>
        <end position="275"/>
    </location>
</feature>
<evidence type="ECO:0000256" key="4">
    <source>
        <dbReference type="ARBA" id="ARBA00013872"/>
    </source>
</evidence>
<keyword evidence="7" id="KW-0966">Cell projection</keyword>
<evidence type="ECO:0000256" key="8">
    <source>
        <dbReference type="ARBA" id="ARBA00024919"/>
    </source>
</evidence>
<organism evidence="11 12">
    <name type="scientific">Phrynosoma platyrhinos</name>
    <name type="common">Desert horned lizard</name>
    <dbReference type="NCBI Taxonomy" id="52577"/>
    <lineage>
        <taxon>Eukaryota</taxon>
        <taxon>Metazoa</taxon>
        <taxon>Chordata</taxon>
        <taxon>Craniata</taxon>
        <taxon>Vertebrata</taxon>
        <taxon>Euteleostomi</taxon>
        <taxon>Lepidosauria</taxon>
        <taxon>Squamata</taxon>
        <taxon>Bifurcata</taxon>
        <taxon>Unidentata</taxon>
        <taxon>Episquamata</taxon>
        <taxon>Toxicofera</taxon>
        <taxon>Iguania</taxon>
        <taxon>Phrynosomatidae</taxon>
        <taxon>Phrynosomatinae</taxon>
        <taxon>Phrynosoma</taxon>
    </lineage>
</organism>
<feature type="compositionally biased region" description="Polar residues" evidence="10">
    <location>
        <begin position="254"/>
        <end position="264"/>
    </location>
</feature>
<evidence type="ECO:0000256" key="2">
    <source>
        <dbReference type="ARBA" id="ARBA00004300"/>
    </source>
</evidence>
<proteinExistence type="inferred from homology"/>
<keyword evidence="5" id="KW-0963">Cytoplasm</keyword>
<comment type="similarity">
    <text evidence="3">Belongs to the kizuna family.</text>
</comment>
<keyword evidence="6" id="KW-0206">Cytoskeleton</keyword>
<gene>
    <name evidence="11" type="ORF">JD844_017020</name>
</gene>
<feature type="region of interest" description="Disordered" evidence="10">
    <location>
        <begin position="1"/>
        <end position="33"/>
    </location>
</feature>
<evidence type="ECO:0000256" key="9">
    <source>
        <dbReference type="ARBA" id="ARBA00031153"/>
    </source>
</evidence>
<name>A0ABQ7SL31_PHRPL</name>
<protein>
    <recommendedName>
        <fullName evidence="4">Centrosomal protein kizuna</fullName>
    </recommendedName>
    <alternativeName>
        <fullName evidence="9">Polo-like kinase 1 substrate 1</fullName>
    </alternativeName>
</protein>
<evidence type="ECO:0000256" key="5">
    <source>
        <dbReference type="ARBA" id="ARBA00022490"/>
    </source>
</evidence>
<evidence type="ECO:0000313" key="12">
    <source>
        <dbReference type="Proteomes" id="UP000826234"/>
    </source>
</evidence>
<reference evidence="11 12" key="1">
    <citation type="journal article" date="2022" name="Gigascience">
        <title>A chromosome-level genome assembly and annotation of the desert horned lizard, Phrynosoma platyrhinos, provides insight into chromosomal rearrangements among reptiles.</title>
        <authorList>
            <person name="Koochekian N."/>
            <person name="Ascanio A."/>
            <person name="Farleigh K."/>
            <person name="Card D.C."/>
            <person name="Schield D.R."/>
            <person name="Castoe T.A."/>
            <person name="Jezkova T."/>
        </authorList>
    </citation>
    <scope>NUCLEOTIDE SEQUENCE [LARGE SCALE GENOMIC DNA]</scope>
    <source>
        <strain evidence="11">NK-2021</strain>
    </source>
</reference>
<comment type="caution">
    <text evidence="11">The sequence shown here is derived from an EMBL/GenBank/DDBJ whole genome shotgun (WGS) entry which is preliminary data.</text>
</comment>
<evidence type="ECO:0000256" key="10">
    <source>
        <dbReference type="SAM" id="MobiDB-lite"/>
    </source>
</evidence>
<evidence type="ECO:0000256" key="1">
    <source>
        <dbReference type="ARBA" id="ARBA00004120"/>
    </source>
</evidence>
<evidence type="ECO:0000256" key="3">
    <source>
        <dbReference type="ARBA" id="ARBA00010767"/>
    </source>
</evidence>
<comment type="subcellular location">
    <subcellularLocation>
        <location evidence="1">Cytoplasm</location>
        <location evidence="1">Cytoskeleton</location>
        <location evidence="1">Cilium basal body</location>
    </subcellularLocation>
    <subcellularLocation>
        <location evidence="2">Cytoplasm</location>
        <location evidence="2">Cytoskeleton</location>
        <location evidence="2">Microtubule organizing center</location>
        <location evidence="2">Centrosome</location>
    </subcellularLocation>
</comment>
<dbReference type="Proteomes" id="UP000826234">
    <property type="component" value="Unassembled WGS sequence"/>
</dbReference>
<evidence type="ECO:0000313" key="11">
    <source>
        <dbReference type="EMBL" id="KAH0618055.1"/>
    </source>
</evidence>
<dbReference type="PANTHER" id="PTHR16299:SF2">
    <property type="entry name" value="CENTROSOMAL PROTEIN KIZUNA"/>
    <property type="match status" value="1"/>
</dbReference>
<dbReference type="PANTHER" id="PTHR16299">
    <property type="entry name" value="CENTROSOMAL PROTEIN KIZUNA"/>
    <property type="match status" value="1"/>
</dbReference>